<reference evidence="2" key="1">
    <citation type="journal article" date="2022" name="Mol. Ecol. Resour.">
        <title>The genomes of chicory, endive, great burdock and yacon provide insights into Asteraceae palaeo-polyploidization history and plant inulin production.</title>
        <authorList>
            <person name="Fan W."/>
            <person name="Wang S."/>
            <person name="Wang H."/>
            <person name="Wang A."/>
            <person name="Jiang F."/>
            <person name="Liu H."/>
            <person name="Zhao H."/>
            <person name="Xu D."/>
            <person name="Zhang Y."/>
        </authorList>
    </citation>
    <scope>NUCLEOTIDE SEQUENCE [LARGE SCALE GENOMIC DNA]</scope>
    <source>
        <strain evidence="2">cv. Niubang</strain>
    </source>
</reference>
<accession>A0ACB9BD05</accession>
<reference evidence="1 2" key="2">
    <citation type="journal article" date="2022" name="Mol. Ecol. Resour.">
        <title>The genomes of chicory, endive, great burdock and yacon provide insights into Asteraceae paleo-polyploidization history and plant inulin production.</title>
        <authorList>
            <person name="Fan W."/>
            <person name="Wang S."/>
            <person name="Wang H."/>
            <person name="Wang A."/>
            <person name="Jiang F."/>
            <person name="Liu H."/>
            <person name="Zhao H."/>
            <person name="Xu D."/>
            <person name="Zhang Y."/>
        </authorList>
    </citation>
    <scope>NUCLEOTIDE SEQUENCE [LARGE SCALE GENOMIC DNA]</scope>
    <source>
        <strain evidence="2">cv. Niubang</strain>
    </source>
</reference>
<gene>
    <name evidence="1" type="ORF">L6452_19447</name>
</gene>
<name>A0ACB9BD05_ARCLA</name>
<keyword evidence="2" id="KW-1185">Reference proteome</keyword>
<protein>
    <submittedName>
        <fullName evidence="1">Uncharacterized protein</fullName>
    </submittedName>
</protein>
<dbReference type="Proteomes" id="UP001055879">
    <property type="component" value="Linkage Group LG06"/>
</dbReference>
<organism evidence="1 2">
    <name type="scientific">Arctium lappa</name>
    <name type="common">Greater burdock</name>
    <name type="synonym">Lappa major</name>
    <dbReference type="NCBI Taxonomy" id="4217"/>
    <lineage>
        <taxon>Eukaryota</taxon>
        <taxon>Viridiplantae</taxon>
        <taxon>Streptophyta</taxon>
        <taxon>Embryophyta</taxon>
        <taxon>Tracheophyta</taxon>
        <taxon>Spermatophyta</taxon>
        <taxon>Magnoliopsida</taxon>
        <taxon>eudicotyledons</taxon>
        <taxon>Gunneridae</taxon>
        <taxon>Pentapetalae</taxon>
        <taxon>asterids</taxon>
        <taxon>campanulids</taxon>
        <taxon>Asterales</taxon>
        <taxon>Asteraceae</taxon>
        <taxon>Carduoideae</taxon>
        <taxon>Cardueae</taxon>
        <taxon>Arctiinae</taxon>
        <taxon>Arctium</taxon>
    </lineage>
</organism>
<comment type="caution">
    <text evidence="1">The sequence shown here is derived from an EMBL/GenBank/DDBJ whole genome shotgun (WGS) entry which is preliminary data.</text>
</comment>
<evidence type="ECO:0000313" key="2">
    <source>
        <dbReference type="Proteomes" id="UP001055879"/>
    </source>
</evidence>
<dbReference type="EMBL" id="CM042052">
    <property type="protein sequence ID" value="KAI3718570.1"/>
    <property type="molecule type" value="Genomic_DNA"/>
</dbReference>
<sequence>MICAPFHLFYLHNLIVNFQTNCTKCIHQFFVVKLSSPPLGVFTTFEGSLDLLVEIFCLAEAPSTPLVSWHLGPLDNYSSKVAMGKVLDMFTLSCPALCAKSYGNGEYGLLRRDWRIDLEWEGWDWLAVGWSNGGLDSAAIPSCGWDTTIIVENNGVSTPSESLADLLIFEKTLPLGGLGFATLILVEALSLLAVVLVAAALFLLAVLSGIAILTGISPLLVFSLLFSLEFSSSESVSTTTLSKGSTLVAPTGNSFLSLVSSKFDIGGM</sequence>
<evidence type="ECO:0000313" key="1">
    <source>
        <dbReference type="EMBL" id="KAI3718570.1"/>
    </source>
</evidence>
<proteinExistence type="predicted"/>